<reference evidence="1 2" key="1">
    <citation type="journal article" date="2018" name="Genome Biol. Evol.">
        <title>Multiple Roots of Fruiting Body Formation in Amoebozoa.</title>
        <authorList>
            <person name="Hillmann F."/>
            <person name="Forbes G."/>
            <person name="Novohradska S."/>
            <person name="Ferling I."/>
            <person name="Riege K."/>
            <person name="Groth M."/>
            <person name="Westermann M."/>
            <person name="Marz M."/>
            <person name="Spaller T."/>
            <person name="Winckler T."/>
            <person name="Schaap P."/>
            <person name="Glockner G."/>
        </authorList>
    </citation>
    <scope>NUCLEOTIDE SEQUENCE [LARGE SCALE GENOMIC DNA]</scope>
    <source>
        <strain evidence="1 2">Jena</strain>
    </source>
</reference>
<dbReference type="InParanoid" id="A0A2P6NJ81"/>
<dbReference type="Proteomes" id="UP000241769">
    <property type="component" value="Unassembled WGS sequence"/>
</dbReference>
<keyword evidence="2" id="KW-1185">Reference proteome</keyword>
<dbReference type="AlphaFoldDB" id="A0A2P6NJ81"/>
<comment type="caution">
    <text evidence="1">The sequence shown here is derived from an EMBL/GenBank/DDBJ whole genome shotgun (WGS) entry which is preliminary data.</text>
</comment>
<evidence type="ECO:0000313" key="2">
    <source>
        <dbReference type="Proteomes" id="UP000241769"/>
    </source>
</evidence>
<sequence length="185" mass="21561">MAEQMEPASFPPFELVVEWVNQLWREEVVRERAIKMCRDPSLSIEDGDFRLMQPLKSRQRKHLTGESKDLSPRPIIALRRESPLTRTMKQCVVTVRLLDSDGAPLSREEQTGLITPDGPQRNMILSRLQTAPFTIKLSQHLEERKLRLGFDIDYTTKEGQFQAKISSNCFQFGRDRRLRHLRQSV</sequence>
<name>A0A2P6NJ81_9EUKA</name>
<proteinExistence type="predicted"/>
<accession>A0A2P6NJ81</accession>
<organism evidence="1 2">
    <name type="scientific">Planoprotostelium fungivorum</name>
    <dbReference type="NCBI Taxonomy" id="1890364"/>
    <lineage>
        <taxon>Eukaryota</taxon>
        <taxon>Amoebozoa</taxon>
        <taxon>Evosea</taxon>
        <taxon>Variosea</taxon>
        <taxon>Cavosteliida</taxon>
        <taxon>Cavosteliaceae</taxon>
        <taxon>Planoprotostelium</taxon>
    </lineage>
</organism>
<protein>
    <submittedName>
        <fullName evidence="1">Uncharacterized protein</fullName>
    </submittedName>
</protein>
<dbReference type="EMBL" id="MDYQ01000071">
    <property type="protein sequence ID" value="PRP84001.1"/>
    <property type="molecule type" value="Genomic_DNA"/>
</dbReference>
<evidence type="ECO:0000313" key="1">
    <source>
        <dbReference type="EMBL" id="PRP84001.1"/>
    </source>
</evidence>
<gene>
    <name evidence="1" type="ORF">PROFUN_08598</name>
</gene>